<evidence type="ECO:0000256" key="5">
    <source>
        <dbReference type="ARBA" id="ARBA00049534"/>
    </source>
</evidence>
<dbReference type="Proteomes" id="UP000033731">
    <property type="component" value="Unassembled WGS sequence"/>
</dbReference>
<evidence type="ECO:0000313" key="7">
    <source>
        <dbReference type="EMBL" id="KJZ81735.1"/>
    </source>
</evidence>
<dbReference type="PANTHER" id="PTHR12544">
    <property type="entry name" value="GLUTAMINASE"/>
    <property type="match status" value="1"/>
</dbReference>
<organism evidence="7 8">
    <name type="scientific">Candidatus Liberibacter solanacearum</name>
    <dbReference type="NCBI Taxonomy" id="556287"/>
    <lineage>
        <taxon>Bacteria</taxon>
        <taxon>Pseudomonadati</taxon>
        <taxon>Pseudomonadota</taxon>
        <taxon>Alphaproteobacteria</taxon>
        <taxon>Hyphomicrobiales</taxon>
        <taxon>Rhizobiaceae</taxon>
        <taxon>Liberibacter</taxon>
    </lineage>
</organism>
<dbReference type="EMBL" id="JMTK01000002">
    <property type="protein sequence ID" value="KJZ81735.1"/>
    <property type="molecule type" value="Genomic_DNA"/>
</dbReference>
<reference evidence="7 8" key="1">
    <citation type="journal article" date="2015" name="Phytopathology">
        <title>Genomes of Candidatus Liberibacter solanacearum haplotype A from New Zealand and the USA suggest significant genome plasticity in the species.</title>
        <authorList>
            <person name="Thompson S.M."/>
            <person name="Johnson C.P."/>
            <person name="Lu A.Y."/>
            <person name="Frampton R.A."/>
            <person name="Sullivan K.L."/>
            <person name="Fiers M.W."/>
            <person name="Crowhurst R.N."/>
            <person name="Pitman A.R."/>
            <person name="Scott I."/>
            <person name="Gudmestad N.C."/>
            <person name="Smith G.R."/>
        </authorList>
    </citation>
    <scope>NUCLEOTIDE SEQUENCE [LARGE SCALE GENOMIC DNA]</scope>
    <source>
        <strain evidence="7 8">LsoNZ1</strain>
    </source>
</reference>
<dbReference type="RefSeq" id="WP_034443104.1">
    <property type="nucleotide sequence ID" value="NZ_JMTK01000002.1"/>
</dbReference>
<evidence type="ECO:0000256" key="2">
    <source>
        <dbReference type="ARBA" id="ARBA00011881"/>
    </source>
</evidence>
<keyword evidence="4 6" id="KW-0378">Hydrolase</keyword>
<comment type="subunit">
    <text evidence="2 6">Homotetramer.</text>
</comment>
<dbReference type="FunFam" id="3.40.710.10:FF:000005">
    <property type="entry name" value="Glutaminase"/>
    <property type="match status" value="1"/>
</dbReference>
<evidence type="ECO:0000313" key="8">
    <source>
        <dbReference type="Proteomes" id="UP000033731"/>
    </source>
</evidence>
<feature type="binding site" evidence="6">
    <location>
        <position position="242"/>
    </location>
    <ligand>
        <name>substrate</name>
    </ligand>
</feature>
<dbReference type="Pfam" id="PF04960">
    <property type="entry name" value="Glutaminase"/>
    <property type="match status" value="1"/>
</dbReference>
<accession>A0A095BE90</accession>
<feature type="binding site" evidence="6">
    <location>
        <position position="190"/>
    </location>
    <ligand>
        <name>substrate</name>
    </ligand>
</feature>
<comment type="similarity">
    <text evidence="1 6">Belongs to the glutaminase family.</text>
</comment>
<comment type="catalytic activity">
    <reaction evidence="5 6">
        <text>L-glutamine + H2O = L-glutamate + NH4(+)</text>
        <dbReference type="Rhea" id="RHEA:15889"/>
        <dbReference type="ChEBI" id="CHEBI:15377"/>
        <dbReference type="ChEBI" id="CHEBI:28938"/>
        <dbReference type="ChEBI" id="CHEBI:29985"/>
        <dbReference type="ChEBI" id="CHEBI:58359"/>
        <dbReference type="EC" id="3.5.1.2"/>
    </reaction>
</comment>
<protein>
    <recommendedName>
        <fullName evidence="3 6">Glutaminase</fullName>
        <ecNumber evidence="3 6">3.5.1.2</ecNumber>
    </recommendedName>
</protein>
<feature type="binding site" evidence="6">
    <location>
        <position position="63"/>
    </location>
    <ligand>
        <name>substrate</name>
    </ligand>
</feature>
<dbReference type="PANTHER" id="PTHR12544:SF29">
    <property type="entry name" value="GLUTAMINASE"/>
    <property type="match status" value="1"/>
</dbReference>
<dbReference type="NCBIfam" id="NF002133">
    <property type="entry name" value="PRK00971.1-2"/>
    <property type="match status" value="1"/>
</dbReference>
<feature type="binding site" evidence="6">
    <location>
        <position position="159"/>
    </location>
    <ligand>
        <name>substrate</name>
    </ligand>
</feature>
<dbReference type="AlphaFoldDB" id="A0A095BE90"/>
<evidence type="ECO:0000256" key="4">
    <source>
        <dbReference type="ARBA" id="ARBA00022801"/>
    </source>
</evidence>
<sequence length="311" mass="34051">MDFKGIVNSIYEDIKPYLGQGHVADYIPELAKVNSNHFGISLALEDGSIYSAGDSDILFSVQSISKVFLLTIALQKLNEDIWTRVGREPSGFSFDSIIQLEHERGIPRNPFVNAGAIVMSDAVLENSSLDHEIKNFLNFVHALSDDSSIYIDPIVANSEIQTGYRNFALANFIRSFGNIRYNIDDVLKFYFNQCALVMNCVQLARSGLYLTCRGYSPLTNKQIISPQQSRCINAIMLTCGHYDNSGDFAYRVGFPGKSGVGGGILAIVPSKASIAVWSPGLNSVGNSFLGAKALELLALRTGWSVFDPIAI</sequence>
<proteinExistence type="inferred from homology"/>
<dbReference type="EC" id="3.5.1.2" evidence="3 6"/>
<dbReference type="SUPFAM" id="SSF56601">
    <property type="entry name" value="beta-lactamase/transpeptidase-like"/>
    <property type="match status" value="1"/>
</dbReference>
<dbReference type="GO" id="GO:0004359">
    <property type="term" value="F:glutaminase activity"/>
    <property type="evidence" value="ECO:0007669"/>
    <property type="project" value="UniProtKB-UniRule"/>
</dbReference>
<keyword evidence="6" id="KW-0007">Acetylation</keyword>
<dbReference type="GO" id="GO:0006543">
    <property type="term" value="P:L-glutamine catabolic process"/>
    <property type="evidence" value="ECO:0007669"/>
    <property type="project" value="TreeGrafter"/>
</dbReference>
<dbReference type="NCBIfam" id="NF002132">
    <property type="entry name" value="PRK00971.1-1"/>
    <property type="match status" value="1"/>
</dbReference>
<evidence type="ECO:0000256" key="3">
    <source>
        <dbReference type="ARBA" id="ARBA00012918"/>
    </source>
</evidence>
<dbReference type="PATRIC" id="fig|556287.8.peg.418"/>
<evidence type="ECO:0000256" key="6">
    <source>
        <dbReference type="HAMAP-Rule" id="MF_00313"/>
    </source>
</evidence>
<dbReference type="NCBIfam" id="TIGR03814">
    <property type="entry name" value="Gln_ase"/>
    <property type="match status" value="1"/>
</dbReference>
<dbReference type="Gene3D" id="3.40.710.10">
    <property type="entry name" value="DD-peptidase/beta-lactamase superfamily"/>
    <property type="match status" value="1"/>
</dbReference>
<feature type="binding site" evidence="6">
    <location>
        <position position="166"/>
    </location>
    <ligand>
        <name>substrate</name>
    </ligand>
</feature>
<dbReference type="HAMAP" id="MF_00313">
    <property type="entry name" value="Glutaminase"/>
    <property type="match status" value="1"/>
</dbReference>
<feature type="binding site" evidence="6">
    <location>
        <position position="260"/>
    </location>
    <ligand>
        <name>substrate</name>
    </ligand>
</feature>
<dbReference type="GO" id="GO:0006537">
    <property type="term" value="P:glutamate biosynthetic process"/>
    <property type="evidence" value="ECO:0007669"/>
    <property type="project" value="TreeGrafter"/>
</dbReference>
<evidence type="ECO:0000256" key="1">
    <source>
        <dbReference type="ARBA" id="ARBA00011076"/>
    </source>
</evidence>
<dbReference type="InterPro" id="IPR012338">
    <property type="entry name" value="Beta-lactam/transpept-like"/>
</dbReference>
<comment type="caution">
    <text evidence="7">The sequence shown here is derived from an EMBL/GenBank/DDBJ whole genome shotgun (WGS) entry which is preliminary data.</text>
</comment>
<feature type="binding site" evidence="6">
    <location>
        <position position="113"/>
    </location>
    <ligand>
        <name>substrate</name>
    </ligand>
</feature>
<gene>
    <name evidence="6" type="primary">glsA</name>
    <name evidence="7" type="ORF">DJ66_0457</name>
</gene>
<dbReference type="InterPro" id="IPR015868">
    <property type="entry name" value="Glutaminase"/>
</dbReference>
<keyword evidence="8" id="KW-1185">Reference proteome</keyword>
<name>A0A095BE90_9HYPH</name>